<evidence type="ECO:0000259" key="1">
    <source>
        <dbReference type="PROSITE" id="PS51708"/>
    </source>
</evidence>
<accession>A0A437ME34</accession>
<dbReference type="PANTHER" id="PTHR39339">
    <property type="entry name" value="SLR1444 PROTEIN"/>
    <property type="match status" value="1"/>
</dbReference>
<dbReference type="SMART" id="SM00880">
    <property type="entry name" value="CHAD"/>
    <property type="match status" value="1"/>
</dbReference>
<dbReference type="PROSITE" id="PS51708">
    <property type="entry name" value="CHAD"/>
    <property type="match status" value="1"/>
</dbReference>
<reference evidence="2 3" key="1">
    <citation type="submission" date="2019-01" db="EMBL/GenBank/DDBJ databases">
        <authorList>
            <person name="Chen W.-M."/>
        </authorList>
    </citation>
    <scope>NUCLEOTIDE SEQUENCE [LARGE SCALE GENOMIC DNA]</scope>
    <source>
        <strain evidence="2 3">CCP-6</strain>
    </source>
</reference>
<dbReference type="Gene3D" id="1.40.20.10">
    <property type="entry name" value="CHAD domain"/>
    <property type="match status" value="1"/>
</dbReference>
<dbReference type="InterPro" id="IPR038186">
    <property type="entry name" value="CHAD_dom_sf"/>
</dbReference>
<comment type="caution">
    <text evidence="2">The sequence shown here is derived from an EMBL/GenBank/DDBJ whole genome shotgun (WGS) entry which is preliminary data.</text>
</comment>
<feature type="domain" description="CHAD" evidence="1">
    <location>
        <begin position="141"/>
        <end position="417"/>
    </location>
</feature>
<dbReference type="PANTHER" id="PTHR39339:SF1">
    <property type="entry name" value="CHAD DOMAIN-CONTAINING PROTEIN"/>
    <property type="match status" value="1"/>
</dbReference>
<keyword evidence="3" id="KW-1185">Reference proteome</keyword>
<organism evidence="2 3">
    <name type="scientific">Rhodovarius crocodyli</name>
    <dbReference type="NCBI Taxonomy" id="1979269"/>
    <lineage>
        <taxon>Bacteria</taxon>
        <taxon>Pseudomonadati</taxon>
        <taxon>Pseudomonadota</taxon>
        <taxon>Alphaproteobacteria</taxon>
        <taxon>Acetobacterales</taxon>
        <taxon>Roseomonadaceae</taxon>
        <taxon>Rhodovarius</taxon>
    </lineage>
</organism>
<evidence type="ECO:0000313" key="2">
    <source>
        <dbReference type="EMBL" id="RVT95933.1"/>
    </source>
</evidence>
<dbReference type="OrthoDB" id="9777271at2"/>
<dbReference type="Pfam" id="PF05235">
    <property type="entry name" value="CHAD"/>
    <property type="match status" value="1"/>
</dbReference>
<proteinExistence type="predicted"/>
<dbReference type="EMBL" id="SACL01000004">
    <property type="protein sequence ID" value="RVT95933.1"/>
    <property type="molecule type" value="Genomic_DNA"/>
</dbReference>
<sequence>MWCRATCRRPRRWPMAGNTKARSMEISLPPGYLARLRRHPALTGFTPARPAWHPLELVSFNGRSAQVSRGGLQLTYLEGRVPAEGRAVPLLRVRLEGEGATELGARLAETIPALPAFWSLEQEADVLAGFALPDAPSIAEETSLPHALAAALRGGLSLLLHHAPSCRPDAPAHGVHQTRVATRRMRSIIRLMRGGLPDPGLPERFEQGLKELAAALGPARDWDVFTGGIGAQLAEAMPGEKRLRPLLRRAETTRREAYAALMPHLAGPGFRALIWQGVALIDALEALPRADDLHAFAIEVLTRRHKRLRRAGKDIEALPPDELHALRLLAKRLRYAAELLAPLWSGQAAKRYIRRLSRLQDALGLANDASVAAGLVRSLGARGWAGGAAEGFALARGAGSRDLALETWARWRKTKRFWPEPG</sequence>
<evidence type="ECO:0000313" key="3">
    <source>
        <dbReference type="Proteomes" id="UP000282957"/>
    </source>
</evidence>
<name>A0A437ME34_9PROT</name>
<dbReference type="InterPro" id="IPR007899">
    <property type="entry name" value="CHAD_dom"/>
</dbReference>
<gene>
    <name evidence="2" type="ORF">EOD42_12410</name>
</gene>
<dbReference type="AlphaFoldDB" id="A0A437ME34"/>
<dbReference type="Proteomes" id="UP000282957">
    <property type="component" value="Unassembled WGS sequence"/>
</dbReference>
<protein>
    <submittedName>
        <fullName evidence="2">CHAD domain-containing protein</fullName>
    </submittedName>
</protein>